<gene>
    <name evidence="10" type="primary">ampS_3</name>
    <name evidence="11" type="ORF">ADS79_00780</name>
    <name evidence="10" type="ORF">BRE01_18480</name>
</gene>
<reference evidence="12" key="1">
    <citation type="submission" date="2015-07" db="EMBL/GenBank/DDBJ databases">
        <title>Genome sequencing project for genomic taxonomy and phylogenomics of Bacillus-like bacteria.</title>
        <authorList>
            <person name="Liu B."/>
            <person name="Wang J."/>
            <person name="Zhu Y."/>
            <person name="Liu G."/>
            <person name="Chen Q."/>
            <person name="Chen Z."/>
            <person name="Lan J."/>
            <person name="Che J."/>
            <person name="Ge C."/>
            <person name="Shi H."/>
            <person name="Pan Z."/>
            <person name="Liu X."/>
        </authorList>
    </citation>
    <scope>NUCLEOTIDE SEQUENCE [LARGE SCALE GENOMIC DNA]</scope>
    <source>
        <strain evidence="12">DSM 9887</strain>
    </source>
</reference>
<comment type="cofactor">
    <cofactor evidence="2">
        <name>Mg(2+)</name>
        <dbReference type="ChEBI" id="CHEBI:18420"/>
    </cofactor>
</comment>
<dbReference type="Pfam" id="PF02073">
    <property type="entry name" value="Peptidase_M29"/>
    <property type="match status" value="1"/>
</dbReference>
<dbReference type="SUPFAM" id="SSF144052">
    <property type="entry name" value="Thermophilic metalloprotease-like"/>
    <property type="match status" value="1"/>
</dbReference>
<reference evidence="11" key="2">
    <citation type="submission" date="2015-07" db="EMBL/GenBank/DDBJ databases">
        <title>MeaNS - Measles Nucleotide Surveillance Program.</title>
        <authorList>
            <person name="Tran T."/>
            <person name="Druce J."/>
        </authorList>
    </citation>
    <scope>NUCLEOTIDE SEQUENCE</scope>
    <source>
        <strain evidence="11">DSM 9887</strain>
    </source>
</reference>
<dbReference type="GO" id="GO:0046872">
    <property type="term" value="F:metal ion binding"/>
    <property type="evidence" value="ECO:0007669"/>
    <property type="project" value="UniProtKB-KW"/>
</dbReference>
<dbReference type="Proteomes" id="UP000319578">
    <property type="component" value="Unassembled WGS sequence"/>
</dbReference>
<comment type="cofactor">
    <cofactor evidence="3">
        <name>Zn(2+)</name>
        <dbReference type="ChEBI" id="CHEBI:29105"/>
    </cofactor>
</comment>
<dbReference type="OrthoDB" id="9803993at2"/>
<evidence type="ECO:0000256" key="3">
    <source>
        <dbReference type="ARBA" id="ARBA00001947"/>
    </source>
</evidence>
<evidence type="ECO:0000313" key="12">
    <source>
        <dbReference type="Proteomes" id="UP000036834"/>
    </source>
</evidence>
<dbReference type="InterPro" id="IPR052170">
    <property type="entry name" value="M29_Exopeptidase"/>
</dbReference>
<dbReference type="GO" id="GO:0004177">
    <property type="term" value="F:aminopeptidase activity"/>
    <property type="evidence" value="ECO:0007669"/>
    <property type="project" value="UniProtKB-KW"/>
</dbReference>
<evidence type="ECO:0000313" key="11">
    <source>
        <dbReference type="EMBL" id="KNB74282.1"/>
    </source>
</evidence>
<evidence type="ECO:0000256" key="2">
    <source>
        <dbReference type="ARBA" id="ARBA00001946"/>
    </source>
</evidence>
<keyword evidence="8" id="KW-0378">Hydrolase</keyword>
<keyword evidence="13" id="KW-1185">Reference proteome</keyword>
<evidence type="ECO:0000256" key="8">
    <source>
        <dbReference type="ARBA" id="ARBA00022801"/>
    </source>
</evidence>
<evidence type="ECO:0000313" key="10">
    <source>
        <dbReference type="EMBL" id="GED68146.1"/>
    </source>
</evidence>
<proteinExistence type="inferred from homology"/>
<protein>
    <submittedName>
        <fullName evidence="11">Aminopeptidase</fullName>
    </submittedName>
</protein>
<keyword evidence="5 11" id="KW-0031">Aminopeptidase</keyword>
<evidence type="ECO:0000256" key="9">
    <source>
        <dbReference type="ARBA" id="ARBA00023049"/>
    </source>
</evidence>
<dbReference type="AlphaFoldDB" id="A0A0K9Z062"/>
<dbReference type="Proteomes" id="UP000036834">
    <property type="component" value="Unassembled WGS sequence"/>
</dbReference>
<evidence type="ECO:0000256" key="1">
    <source>
        <dbReference type="ARBA" id="ARBA00001941"/>
    </source>
</evidence>
<dbReference type="RefSeq" id="WP_049736519.1">
    <property type="nucleotide sequence ID" value="NZ_BJON01000006.1"/>
</dbReference>
<dbReference type="InterPro" id="IPR000787">
    <property type="entry name" value="Peptidase_M29"/>
</dbReference>
<evidence type="ECO:0000256" key="5">
    <source>
        <dbReference type="ARBA" id="ARBA00022438"/>
    </source>
</evidence>
<keyword evidence="9" id="KW-0482">Metalloprotease</keyword>
<name>A0A0K9Z062_9BACL</name>
<reference evidence="10 13" key="3">
    <citation type="submission" date="2019-06" db="EMBL/GenBank/DDBJ databases">
        <title>Whole genome shotgun sequence of Brevibacillus reuszeri NBRC 15719.</title>
        <authorList>
            <person name="Hosoyama A."/>
            <person name="Uohara A."/>
            <person name="Ohji S."/>
            <person name="Ichikawa N."/>
        </authorList>
    </citation>
    <scope>NUCLEOTIDE SEQUENCE [LARGE SCALE GENOMIC DNA]</scope>
    <source>
        <strain evidence="10 13">NBRC 15719</strain>
    </source>
</reference>
<sequence length="371" mass="42251">MADPRINELASRLVRYSLHLQKGEKVLIENTGLQPELVRALVRESFAVGALPLVTLKDQEILRALYQGTSEEHMTLMAKYEYDRMKDMDAYIAIRAYDNINELADVPEDKMGIYSRILYQPVHTNERVPNKRWVVLRYPNKSMAQLSGMSLENFEDFYFSVCNLDYEKMSKAMTPLKELMDRTDRVRIVGPNTDLRFSIKGINAVKCDGKRNIPDGEVYTAPVRDSVEGTIFYNAATNYHGISFTDVQFTFKEGKIVEATSSNTKALNEILDTDDGARYIGEFAIGFNPHILHPMLDILFDEKIAGSFHFTPGNAYTVADNGNRSSVHWDLVQIQRPEYGGGEIWFDDVLIRKDGRFVLPELEGLNPENLV</sequence>
<dbReference type="EMBL" id="BJON01000006">
    <property type="protein sequence ID" value="GED68146.1"/>
    <property type="molecule type" value="Genomic_DNA"/>
</dbReference>
<keyword evidence="7" id="KW-0479">Metal-binding</keyword>
<dbReference type="EMBL" id="LGIQ01000002">
    <property type="protein sequence ID" value="KNB74282.1"/>
    <property type="molecule type" value="Genomic_DNA"/>
</dbReference>
<evidence type="ECO:0000313" key="13">
    <source>
        <dbReference type="Proteomes" id="UP000319578"/>
    </source>
</evidence>
<keyword evidence="6" id="KW-0645">Protease</keyword>
<comment type="caution">
    <text evidence="11">The sequence shown here is derived from an EMBL/GenBank/DDBJ whole genome shotgun (WGS) entry which is preliminary data.</text>
</comment>
<evidence type="ECO:0000256" key="6">
    <source>
        <dbReference type="ARBA" id="ARBA00022670"/>
    </source>
</evidence>
<dbReference type="STRING" id="54915.ADS79_00780"/>
<dbReference type="PATRIC" id="fig|54915.3.peg.5297"/>
<dbReference type="GO" id="GO:0008237">
    <property type="term" value="F:metallopeptidase activity"/>
    <property type="evidence" value="ECO:0007669"/>
    <property type="project" value="UniProtKB-KW"/>
</dbReference>
<dbReference type="PANTHER" id="PTHR34448">
    <property type="entry name" value="AMINOPEPTIDASE"/>
    <property type="match status" value="1"/>
</dbReference>
<dbReference type="PANTHER" id="PTHR34448:SF1">
    <property type="entry name" value="BLL6088 PROTEIN"/>
    <property type="match status" value="1"/>
</dbReference>
<organism evidence="11 12">
    <name type="scientific">Brevibacillus reuszeri</name>
    <dbReference type="NCBI Taxonomy" id="54915"/>
    <lineage>
        <taxon>Bacteria</taxon>
        <taxon>Bacillati</taxon>
        <taxon>Bacillota</taxon>
        <taxon>Bacilli</taxon>
        <taxon>Bacillales</taxon>
        <taxon>Paenibacillaceae</taxon>
        <taxon>Brevibacillus</taxon>
    </lineage>
</organism>
<comment type="cofactor">
    <cofactor evidence="1">
        <name>Co(2+)</name>
        <dbReference type="ChEBI" id="CHEBI:48828"/>
    </cofactor>
</comment>
<dbReference type="InterPro" id="IPR035097">
    <property type="entry name" value="M29_N-terminal"/>
</dbReference>
<dbReference type="Gene3D" id="3.40.1830.10">
    <property type="entry name" value="Thermophilic metalloprotease (M29)"/>
    <property type="match status" value="1"/>
</dbReference>
<evidence type="ECO:0000256" key="7">
    <source>
        <dbReference type="ARBA" id="ARBA00022723"/>
    </source>
</evidence>
<accession>A0A0K9Z062</accession>
<dbReference type="GO" id="GO:0006508">
    <property type="term" value="P:proteolysis"/>
    <property type="evidence" value="ECO:0007669"/>
    <property type="project" value="UniProtKB-KW"/>
</dbReference>
<comment type="similarity">
    <text evidence="4">Belongs to the peptidase M29 family.</text>
</comment>
<evidence type="ECO:0000256" key="4">
    <source>
        <dbReference type="ARBA" id="ARBA00008236"/>
    </source>
</evidence>